<proteinExistence type="predicted"/>
<accession>A0ACC2TC08</accession>
<gene>
    <name evidence="1" type="ORF">DSO57_1033515</name>
</gene>
<dbReference type="EMBL" id="QTSX02003105">
    <property type="protein sequence ID" value="KAJ9071792.1"/>
    <property type="molecule type" value="Genomic_DNA"/>
</dbReference>
<dbReference type="Proteomes" id="UP001165960">
    <property type="component" value="Unassembled WGS sequence"/>
</dbReference>
<comment type="caution">
    <text evidence="1">The sequence shown here is derived from an EMBL/GenBank/DDBJ whole genome shotgun (WGS) entry which is preliminary data.</text>
</comment>
<sequence>MFLGHVSVNAKATLNSIRSAQESRNYRKALYRSYVTNSLSKTGHPSRKETPSQKLRRLIIETQELEAQIETMDPEACKKPTKERTPIDIVNQLNAIQQKTAQLRLKLPGSQQVTLSSEGNRLMCKLNGLFVSENLPQIPAALKPPPYQNQVAHALELEARVASLEALLGPETLIKADIPQEQGLAALLASMLKMVERIKEPDHIFSINKRLKELISELDRLTSLRDSLKQLGRDQVLFSESSQVDSETKAKIDGLLGLYDKFEVYMALGPQIVTRLKLLTAMHQELSGFGKSLDKLTAQMNDIRATTQEGKTQYQQLFEQLRSCQDSVNSDLTRLDSQLNTLLAQTQALNG</sequence>
<keyword evidence="2" id="KW-1185">Reference proteome</keyword>
<protein>
    <submittedName>
        <fullName evidence="1">Uncharacterized protein</fullName>
    </submittedName>
</protein>
<evidence type="ECO:0000313" key="1">
    <source>
        <dbReference type="EMBL" id="KAJ9071792.1"/>
    </source>
</evidence>
<reference evidence="1" key="1">
    <citation type="submission" date="2022-04" db="EMBL/GenBank/DDBJ databases">
        <title>Genome of the entomopathogenic fungus Entomophthora muscae.</title>
        <authorList>
            <person name="Elya C."/>
            <person name="Lovett B.R."/>
            <person name="Lee E."/>
            <person name="Macias A.M."/>
            <person name="Hajek A.E."/>
            <person name="De Bivort B.L."/>
            <person name="Kasson M.T."/>
            <person name="De Fine Licht H.H."/>
            <person name="Stajich J.E."/>
        </authorList>
    </citation>
    <scope>NUCLEOTIDE SEQUENCE</scope>
    <source>
        <strain evidence="1">Berkeley</strain>
    </source>
</reference>
<evidence type="ECO:0000313" key="2">
    <source>
        <dbReference type="Proteomes" id="UP001165960"/>
    </source>
</evidence>
<name>A0ACC2TC08_9FUNG</name>
<organism evidence="1 2">
    <name type="scientific">Entomophthora muscae</name>
    <dbReference type="NCBI Taxonomy" id="34485"/>
    <lineage>
        <taxon>Eukaryota</taxon>
        <taxon>Fungi</taxon>
        <taxon>Fungi incertae sedis</taxon>
        <taxon>Zoopagomycota</taxon>
        <taxon>Entomophthoromycotina</taxon>
        <taxon>Entomophthoromycetes</taxon>
        <taxon>Entomophthorales</taxon>
        <taxon>Entomophthoraceae</taxon>
        <taxon>Entomophthora</taxon>
    </lineage>
</organism>